<dbReference type="Gene3D" id="3.10.20.90">
    <property type="entry name" value="Phosphatidylinositol 3-kinase Catalytic Subunit, Chain A, domain 1"/>
    <property type="match status" value="1"/>
</dbReference>
<dbReference type="InterPro" id="IPR029071">
    <property type="entry name" value="Ubiquitin-like_domsf"/>
</dbReference>
<feature type="domain" description="Ubiquitin-like" evidence="4">
    <location>
        <begin position="1"/>
        <end position="71"/>
    </location>
</feature>
<dbReference type="SMART" id="SM00213">
    <property type="entry name" value="UBQ"/>
    <property type="match status" value="1"/>
</dbReference>
<sequence>MFLTVKLLLGQRCSLKVSGQESVARLKKLVSKRLVPEEQQHLLFHGQLLEDDKRLSDYCIGPNASINVIMRPVEKMALKEAHQPQAQPLWHWLGLVLAKHFEPQDAKAVLQLLRQEHEERLQKISLEDLEQLAQYLLAEEQHVEPGGERELEAQGQPQSSCNVEEEEEAAADQ</sequence>
<reference evidence="5" key="1">
    <citation type="submission" date="2025-08" db="UniProtKB">
        <authorList>
            <consortium name="Ensembl"/>
        </authorList>
    </citation>
    <scope>IDENTIFICATION</scope>
</reference>
<feature type="region of interest" description="Disordered" evidence="3">
    <location>
        <begin position="141"/>
        <end position="173"/>
    </location>
</feature>
<dbReference type="PANTHER" id="PTHR47905:SF1">
    <property type="entry name" value="UBIQUITIN-LIKE PROTEIN 4B"/>
    <property type="match status" value="1"/>
</dbReference>
<dbReference type="Ensembl" id="ENSANAT00000007970.1">
    <property type="protein sequence ID" value="ENSANAP00000000892.1"/>
    <property type="gene ID" value="ENSANAG00000007647.1"/>
</dbReference>
<dbReference type="AlphaFoldDB" id="A0A2K5BWR8"/>
<evidence type="ECO:0000313" key="6">
    <source>
        <dbReference type="Proteomes" id="UP000233020"/>
    </source>
</evidence>
<evidence type="ECO:0000256" key="2">
    <source>
        <dbReference type="ARBA" id="ARBA00022490"/>
    </source>
</evidence>
<reference evidence="5" key="2">
    <citation type="submission" date="2025-09" db="UniProtKB">
        <authorList>
            <consortium name="Ensembl"/>
        </authorList>
    </citation>
    <scope>IDENTIFICATION</scope>
</reference>
<evidence type="ECO:0000313" key="5">
    <source>
        <dbReference type="Ensembl" id="ENSANAP00000000892.1"/>
    </source>
</evidence>
<dbReference type="Pfam" id="PF00240">
    <property type="entry name" value="ubiquitin"/>
    <property type="match status" value="1"/>
</dbReference>
<dbReference type="PANTHER" id="PTHR47905">
    <property type="entry name" value="UBIQUITIN-LIKE PROTEIN 4B"/>
    <property type="match status" value="1"/>
</dbReference>
<feature type="compositionally biased region" description="Basic and acidic residues" evidence="3">
    <location>
        <begin position="141"/>
        <end position="152"/>
    </location>
</feature>
<name>A0A2K5BWR8_AOTNA</name>
<dbReference type="STRING" id="37293.ENSANAP00000000892"/>
<keyword evidence="6" id="KW-1185">Reference proteome</keyword>
<protein>
    <submittedName>
        <fullName evidence="5">Ubiquitin like 4B</fullName>
    </submittedName>
</protein>
<evidence type="ECO:0000256" key="3">
    <source>
        <dbReference type="SAM" id="MobiDB-lite"/>
    </source>
</evidence>
<gene>
    <name evidence="5" type="primary">UBL4B</name>
</gene>
<feature type="compositionally biased region" description="Acidic residues" evidence="3">
    <location>
        <begin position="163"/>
        <end position="173"/>
    </location>
</feature>
<dbReference type="PROSITE" id="PS50053">
    <property type="entry name" value="UBIQUITIN_2"/>
    <property type="match status" value="1"/>
</dbReference>
<dbReference type="InterPro" id="IPR000626">
    <property type="entry name" value="Ubiquitin-like_dom"/>
</dbReference>
<keyword evidence="2" id="KW-0963">Cytoplasm</keyword>
<organism evidence="5 6">
    <name type="scientific">Aotus nancymaae</name>
    <name type="common">Ma's night monkey</name>
    <dbReference type="NCBI Taxonomy" id="37293"/>
    <lineage>
        <taxon>Eukaryota</taxon>
        <taxon>Metazoa</taxon>
        <taxon>Chordata</taxon>
        <taxon>Craniata</taxon>
        <taxon>Vertebrata</taxon>
        <taxon>Euteleostomi</taxon>
        <taxon>Mammalia</taxon>
        <taxon>Eutheria</taxon>
        <taxon>Euarchontoglires</taxon>
        <taxon>Primates</taxon>
        <taxon>Haplorrhini</taxon>
        <taxon>Platyrrhini</taxon>
        <taxon>Aotidae</taxon>
        <taxon>Aotus</taxon>
    </lineage>
</organism>
<dbReference type="OMA" id="ASINVIM"/>
<dbReference type="GO" id="GO:0005737">
    <property type="term" value="C:cytoplasm"/>
    <property type="evidence" value="ECO:0007669"/>
    <property type="project" value="UniProtKB-SubCell"/>
</dbReference>
<dbReference type="InterPro" id="IPR043317">
    <property type="entry name" value="UBL4B"/>
</dbReference>
<dbReference type="InterPro" id="IPR041421">
    <property type="entry name" value="Ubl4_C_TUGS"/>
</dbReference>
<evidence type="ECO:0000256" key="1">
    <source>
        <dbReference type="ARBA" id="ARBA00004496"/>
    </source>
</evidence>
<dbReference type="Proteomes" id="UP000233020">
    <property type="component" value="Unplaced"/>
</dbReference>
<proteinExistence type="predicted"/>
<dbReference type="SUPFAM" id="SSF54236">
    <property type="entry name" value="Ubiquitin-like"/>
    <property type="match status" value="1"/>
</dbReference>
<dbReference type="Pfam" id="PF17840">
    <property type="entry name" value="Tugs"/>
    <property type="match status" value="1"/>
</dbReference>
<accession>A0A2K5BWR8</accession>
<dbReference type="GeneTree" id="ENSGT00940000163477"/>
<dbReference type="FunFam" id="3.10.20.90:FF:000383">
    <property type="entry name" value="Ubiquitin like 4B"/>
    <property type="match status" value="1"/>
</dbReference>
<comment type="subcellular location">
    <subcellularLocation>
        <location evidence="1">Cytoplasm</location>
    </subcellularLocation>
</comment>
<evidence type="ECO:0000259" key="4">
    <source>
        <dbReference type="PROSITE" id="PS50053"/>
    </source>
</evidence>